<evidence type="ECO:0000259" key="4">
    <source>
        <dbReference type="PROSITE" id="PS50853"/>
    </source>
</evidence>
<dbReference type="Pfam" id="PF14873">
    <property type="entry name" value="BNR_assoc_N"/>
    <property type="match status" value="1"/>
</dbReference>
<dbReference type="SMART" id="SM00089">
    <property type="entry name" value="PKD"/>
    <property type="match status" value="1"/>
</dbReference>
<dbReference type="PANTHER" id="PTHR46708">
    <property type="entry name" value="TENASCIN"/>
    <property type="match status" value="1"/>
</dbReference>
<evidence type="ECO:0000313" key="5">
    <source>
        <dbReference type="EMBL" id="RCX04978.1"/>
    </source>
</evidence>
<dbReference type="SUPFAM" id="SSF49299">
    <property type="entry name" value="PKD domain"/>
    <property type="match status" value="1"/>
</dbReference>
<dbReference type="InterPro" id="IPR026444">
    <property type="entry name" value="Secre_tail"/>
</dbReference>
<dbReference type="PANTHER" id="PTHR46708:SF2">
    <property type="entry name" value="FIBRONECTIN TYPE-III DOMAIN-CONTAINING PROTEIN"/>
    <property type="match status" value="1"/>
</dbReference>
<sequence length="2571" mass="267412">MLYHQSHVLMKNNYLIKSIITLFSFVLLGLTAVKAQTTPTTVSGYFYATNTTGNLGLDINNNVVDMTTGVTTHIAGPAPASGTGSNATAISFPIPFEILGQSVTTFSVATNGILGLNFNASAGNNIGGGTGIRLGAFVTGLSNGGLHSTGSITSKVVGTAPNRCFVIQWTGVTINNTSTTPDGTWQVRLYEGTNLIEYVLGPISLGAGSLTAAKSGFSNGTAVNSYYVVNFTDHSASTTTNHNNVINTLGPVTSLAGGGTATTRRRYLFSPTPFPQTLVSVTNEQVTGSVAQGATNAPVIRLNVQTSGTANPLNVTSITASANGTTSLSDISNARIYYTGNSATFSTATQLGTTIATPSTNMVFTFPAQNLADGNNYFWLTYDVSPTAITNNVIDGEISSVTVSGNPQTPSPIAPAGNRIILAPLSGTYTVGTGGQFATLNDAFAAINNVGLSGNVTLNIISDMTLSAPAQLNAWPETGVGNYTVTIQPSGGPRTIQASVTNSGVLIITTGRVIVDGRISGSGNNLTIRNTATAASVAVLVAVTTSAGINDVTIRNCKLQCGPTLGTTTATTALQVQTSTGNPGANNVKIISNIIQSAYNGIVINPTAGSAASNGIEILNNIIGEPNVSDTTFRIGFRGIVVSNSASPLIQGNEINDIITNLSINAAGINIGTGTSSAKVYANRIKNIHSLNTSGYGAYGINCEAGSDHEIVNNEITGIRTINYSATSTTWNAFGIRFTTGTGHKVYFNSVNLFGSYDNTNSQVAASACLVITTSAVTADLKNNNFVNQHTSVGTGDVQFHTLWFPSGYNFGSNLLSNHNNLFPPATNGFVAKVGTSVATGNYATLSDFQTFSNKDSNSVSANPLFNNNLILIPTNPILNNAGIPIPSVTTDITGATRGALPDIGCYEFTPTQVCLPPTGLTVSNITSSTGIVSWTAGSNSANDTLFQVSWGPVGFTPGSNPTTIAQWNFNGTSTTTIPGGTSSPTVAVGSGTVSLIGGTTATFASGVVGGGSSDPSTTAPPNYAWNISNFPAQGTGNKTAGIQINVSTVGLSNIVLQFDQRLSNTSSNTVVVQYTADVTATSPVWVDFATFIAPSGDTWYNKRTVNFSSVTSLNNNPNVAFRIVSSFSGSGSSYSASSSSSSYSTTGTWRFDMITVTGSAAGTGTTVTTSSNPYNITGLMSSTTYQVYVRALCDTTPSAWSGPVSFTTLFQCPPNAVCETYSAGAINTMLSSVVGPNDTSACPGVLQITVPTGNVISGIDVEYTIVAQSGAWLSEQRSRLFSPTVNSGETMVSGPSVNSGGNHTYNRSNLSFANGASGTVTFQLHAIRTWGGTGTGLPTCDTIYQFVPNNSWRLVVYYQPAPTCPVVTGLAVGTITANSVALSWNAATGATGYTIEYGVSGFTPGSGQTLSVTSNSANVTGLMPQTSYEFYVRTICGTDSSAVQAGPVSATTLCAVQPIPFHETFDSNSTSLPCWTAAPQFQLVNNVNAYGGIGSSIRFPFYNISSGSYDAFSPLFQPVPANYRLSIDHAYATYINEVDSLVISYSTDGGSTYSTLIGLAGGPNGPLATAAPTTSPFTPSASQWSTFQIPIPQGTNRIKFTAISAYGNNLYLDNFKVEPNVPSGFALISPPDSAIVLVAGPAQLPVNITWESAKSLTNPSYTWLLKTPTGSFASPLAAIPSNNGGSDTTLTLTISQIDALLAANGVNIGDTIGLQWTVRAISGNDTLFANSPFFINLVRLGVAAPNFLAAPLNNGATTQVRAPNGTSGHTYMRAAMIIRQNEFQTAGIDSNTILRGMGFTLSTPTSGSVTGIFKVYVQNTTDINYNKGTAWTGILPGMSLVYDDTLVIPANQTLYNLLFDSIFTYTGQNLYLAYDWQMISSPAPSPFTYLSNNIIASSLVSGASTTAPPATLGATAFRPEIRWAVDKKANDLEVKAIFAKGKNATPWGKPETVSAIIVNNGYLPQNQNVTLTISGANTGTVTAGVNLASGASTTVNFNYTLNNLGFSTLTVSVPSDDVNSNNQKSYTQELTTDRFSYADTTLSGLSGVGFNTGSGLLLTRYQVNGTRSVSGVRVRISNNAASIGQTIYPVLLKDTVIVAQGPNYVIAASDTSTYKTFNFPTPFTFTNEDFYVGIAQTVGTQGYFPLAFQSENPTRPNAYYAAALNGSGLGTVNNFRLMIEAILNVPDSLVPFTLATPANNTTYNASGPGSVTITWNKTQRAVGTAPAVTYEWMADVPTGNFTNPLVTLPSNSNGLDTFLVLTNAQINALLAANNVPPGTPADVIWTVKATSGTLTRFANQPFNITLIGAVPCSTPTSISAAAGCDTAFVSWTSGTGKLTSRIEFGPAGFTPGTGTVISGITTNSATLTGLIPGTSYELIVTDSCASGLSTPSPKVPFNTDPAPTAAFTVGTPVVTATNATVTFDASTSQNATSYTWDFGNGTQGTGVNPTATYTSNGSYTVILVTTNTCGSDTATAVVNIQGINIRENSLMGIVLYPNPTNGIFTIKGMERLTNVYVSVVDVTGKVVFRKKLENGVFAETFDLSKLASGTYQVKINSNEGTAVKSIVINK</sequence>
<feature type="domain" description="PKD" evidence="3">
    <location>
        <begin position="2405"/>
        <end position="2482"/>
    </location>
</feature>
<feature type="domain" description="Fibronectin type-III" evidence="4">
    <location>
        <begin position="2312"/>
        <end position="2403"/>
    </location>
</feature>
<name>A0A369A992_9FLAO</name>
<dbReference type="Pfam" id="PF18911">
    <property type="entry name" value="PKD_4"/>
    <property type="match status" value="1"/>
</dbReference>
<dbReference type="Pfam" id="PF00041">
    <property type="entry name" value="fn3"/>
    <property type="match status" value="1"/>
</dbReference>
<keyword evidence="6" id="KW-1185">Reference proteome</keyword>
<dbReference type="InterPro" id="IPR050991">
    <property type="entry name" value="ECM_Regulatory_Proteins"/>
</dbReference>
<feature type="domain" description="Fibronectin type-III" evidence="4">
    <location>
        <begin position="1118"/>
        <end position="1212"/>
    </location>
</feature>
<dbReference type="PROSITE" id="PS50853">
    <property type="entry name" value="FN3"/>
    <property type="match status" value="3"/>
</dbReference>
<dbReference type="Pfam" id="PF14292">
    <property type="entry name" value="SusE"/>
    <property type="match status" value="1"/>
</dbReference>
<dbReference type="CDD" id="cd00063">
    <property type="entry name" value="FN3"/>
    <property type="match status" value="3"/>
</dbReference>
<dbReference type="InterPro" id="IPR025970">
    <property type="entry name" value="SusE"/>
</dbReference>
<dbReference type="PROSITE" id="PS50093">
    <property type="entry name" value="PKD"/>
    <property type="match status" value="1"/>
</dbReference>
<evidence type="ECO:0000313" key="6">
    <source>
        <dbReference type="Proteomes" id="UP000253517"/>
    </source>
</evidence>
<gene>
    <name evidence="5" type="ORF">DES35_101257</name>
</gene>
<evidence type="ECO:0000256" key="2">
    <source>
        <dbReference type="ARBA" id="ARBA00022737"/>
    </source>
</evidence>
<dbReference type="NCBIfam" id="TIGR04183">
    <property type="entry name" value="Por_Secre_tail"/>
    <property type="match status" value="1"/>
</dbReference>
<dbReference type="EMBL" id="QPJS01000001">
    <property type="protein sequence ID" value="RCX04978.1"/>
    <property type="molecule type" value="Genomic_DNA"/>
</dbReference>
<evidence type="ECO:0000259" key="3">
    <source>
        <dbReference type="PROSITE" id="PS50093"/>
    </source>
</evidence>
<dbReference type="InterPro" id="IPR013783">
    <property type="entry name" value="Ig-like_fold"/>
</dbReference>
<dbReference type="SUPFAM" id="SSF49265">
    <property type="entry name" value="Fibronectin type III"/>
    <property type="match status" value="2"/>
</dbReference>
<accession>A0A369A992</accession>
<dbReference type="Gene3D" id="2.60.40.10">
    <property type="entry name" value="Immunoglobulins"/>
    <property type="match status" value="5"/>
</dbReference>
<feature type="domain" description="Fibronectin type-III" evidence="4">
    <location>
        <begin position="1367"/>
        <end position="1460"/>
    </location>
</feature>
<dbReference type="InterPro" id="IPR003961">
    <property type="entry name" value="FN3_dom"/>
</dbReference>
<comment type="caution">
    <text evidence="5">The sequence shown here is derived from an EMBL/GenBank/DDBJ whole genome shotgun (WGS) entry which is preliminary data.</text>
</comment>
<organism evidence="5 6">
    <name type="scientific">Schleiferia thermophila</name>
    <dbReference type="NCBI Taxonomy" id="884107"/>
    <lineage>
        <taxon>Bacteria</taxon>
        <taxon>Pseudomonadati</taxon>
        <taxon>Bacteroidota</taxon>
        <taxon>Flavobacteriia</taxon>
        <taxon>Flavobacteriales</taxon>
        <taxon>Schleiferiaceae</taxon>
        <taxon>Schleiferia</taxon>
    </lineage>
</organism>
<dbReference type="InterPro" id="IPR036116">
    <property type="entry name" value="FN3_sf"/>
</dbReference>
<evidence type="ECO:0000256" key="1">
    <source>
        <dbReference type="ARBA" id="ARBA00022729"/>
    </source>
</evidence>
<dbReference type="InterPro" id="IPR022409">
    <property type="entry name" value="PKD/Chitinase_dom"/>
</dbReference>
<dbReference type="Pfam" id="PF18962">
    <property type="entry name" value="Por_Secre_tail"/>
    <property type="match status" value="1"/>
</dbReference>
<protein>
    <submittedName>
        <fullName evidence="5">Putative secreted protein (Por secretion system target)</fullName>
    </submittedName>
</protein>
<dbReference type="InterPro" id="IPR000601">
    <property type="entry name" value="PKD_dom"/>
</dbReference>
<dbReference type="CDD" id="cd00146">
    <property type="entry name" value="PKD"/>
    <property type="match status" value="1"/>
</dbReference>
<dbReference type="SMART" id="SM00060">
    <property type="entry name" value="FN3"/>
    <property type="match status" value="3"/>
</dbReference>
<dbReference type="Gene3D" id="2.60.40.1290">
    <property type="match status" value="2"/>
</dbReference>
<dbReference type="Proteomes" id="UP000253517">
    <property type="component" value="Unassembled WGS sequence"/>
</dbReference>
<keyword evidence="1" id="KW-0732">Signal</keyword>
<dbReference type="InterPro" id="IPR029456">
    <property type="entry name" value="Sialidase_N"/>
</dbReference>
<keyword evidence="2" id="KW-0677">Repeat</keyword>
<reference evidence="5 6" key="1">
    <citation type="submission" date="2018-07" db="EMBL/GenBank/DDBJ databases">
        <title>Genomic Encyclopedia of Type Strains, Phase IV (KMG-IV): sequencing the most valuable type-strain genomes for metagenomic binning, comparative biology and taxonomic classification.</title>
        <authorList>
            <person name="Goeker M."/>
        </authorList>
    </citation>
    <scope>NUCLEOTIDE SEQUENCE [LARGE SCALE GENOMIC DNA]</scope>
    <source>
        <strain evidence="5 6">DSM 21410</strain>
    </source>
</reference>
<proteinExistence type="predicted"/>
<dbReference type="InterPro" id="IPR035986">
    <property type="entry name" value="PKD_dom_sf"/>
</dbReference>